<keyword evidence="2" id="KW-1185">Reference proteome</keyword>
<gene>
    <name evidence="1" type="ORF">G2W53_027286</name>
</gene>
<protein>
    <submittedName>
        <fullName evidence="1">Uncharacterized protein</fullName>
    </submittedName>
</protein>
<dbReference type="EMBL" id="JAAIUW010000008">
    <property type="protein sequence ID" value="KAF7821831.1"/>
    <property type="molecule type" value="Genomic_DNA"/>
</dbReference>
<comment type="caution">
    <text evidence="1">The sequence shown here is derived from an EMBL/GenBank/DDBJ whole genome shotgun (WGS) entry which is preliminary data.</text>
</comment>
<reference evidence="1" key="1">
    <citation type="submission" date="2020-09" db="EMBL/GenBank/DDBJ databases">
        <title>Genome-Enabled Discovery of Anthraquinone Biosynthesis in Senna tora.</title>
        <authorList>
            <person name="Kang S.-H."/>
            <person name="Pandey R.P."/>
            <person name="Lee C.-M."/>
            <person name="Sim J.-S."/>
            <person name="Jeong J.-T."/>
            <person name="Choi B.-S."/>
            <person name="Jung M."/>
            <person name="Ginzburg D."/>
            <person name="Zhao K."/>
            <person name="Won S.Y."/>
            <person name="Oh T.-J."/>
            <person name="Yu Y."/>
            <person name="Kim N.-H."/>
            <person name="Lee O.R."/>
            <person name="Lee T.-H."/>
            <person name="Bashyal P."/>
            <person name="Kim T.-S."/>
            <person name="Lee W.-H."/>
            <person name="Kawkins C."/>
            <person name="Kim C.-K."/>
            <person name="Kim J.S."/>
            <person name="Ahn B.O."/>
            <person name="Rhee S.Y."/>
            <person name="Sohng J.K."/>
        </authorList>
    </citation>
    <scope>NUCLEOTIDE SEQUENCE</scope>
    <source>
        <tissue evidence="1">Leaf</tissue>
    </source>
</reference>
<accession>A0A834TJ32</accession>
<name>A0A834TJ32_9FABA</name>
<evidence type="ECO:0000313" key="1">
    <source>
        <dbReference type="EMBL" id="KAF7821831.1"/>
    </source>
</evidence>
<organism evidence="1 2">
    <name type="scientific">Senna tora</name>
    <dbReference type="NCBI Taxonomy" id="362788"/>
    <lineage>
        <taxon>Eukaryota</taxon>
        <taxon>Viridiplantae</taxon>
        <taxon>Streptophyta</taxon>
        <taxon>Embryophyta</taxon>
        <taxon>Tracheophyta</taxon>
        <taxon>Spermatophyta</taxon>
        <taxon>Magnoliopsida</taxon>
        <taxon>eudicotyledons</taxon>
        <taxon>Gunneridae</taxon>
        <taxon>Pentapetalae</taxon>
        <taxon>rosids</taxon>
        <taxon>fabids</taxon>
        <taxon>Fabales</taxon>
        <taxon>Fabaceae</taxon>
        <taxon>Caesalpinioideae</taxon>
        <taxon>Cassia clade</taxon>
        <taxon>Senna</taxon>
    </lineage>
</organism>
<dbReference type="Proteomes" id="UP000634136">
    <property type="component" value="Unassembled WGS sequence"/>
</dbReference>
<proteinExistence type="predicted"/>
<dbReference type="AlphaFoldDB" id="A0A834TJ32"/>
<evidence type="ECO:0000313" key="2">
    <source>
        <dbReference type="Proteomes" id="UP000634136"/>
    </source>
</evidence>
<sequence length="121" mass="13930">MELGPSLVVVLVLRIMEGEREEQERQTETPEVIRRARQGRVAMESRLQANLAGRKMRDLIKETGKNNDEILGTNQRKGDEEFDHLLTDQQALGTEEHISEHGTGKLYESWANEMEAQEIER</sequence>